<keyword evidence="2" id="KW-1133">Transmembrane helix</keyword>
<feature type="domain" description="EamA" evidence="3">
    <location>
        <begin position="2"/>
        <end position="133"/>
    </location>
</feature>
<dbReference type="RefSeq" id="WP_353864908.1">
    <property type="nucleotide sequence ID" value="NZ_CP088295.1"/>
</dbReference>
<name>A0ABY5PIB8_9ACTN</name>
<evidence type="ECO:0000313" key="5">
    <source>
        <dbReference type="Proteomes" id="UP001058860"/>
    </source>
</evidence>
<evidence type="ECO:0000313" key="4">
    <source>
        <dbReference type="EMBL" id="UUY04424.1"/>
    </source>
</evidence>
<dbReference type="Proteomes" id="UP001058860">
    <property type="component" value="Chromosome"/>
</dbReference>
<evidence type="ECO:0000256" key="2">
    <source>
        <dbReference type="SAM" id="Phobius"/>
    </source>
</evidence>
<evidence type="ECO:0000259" key="3">
    <source>
        <dbReference type="Pfam" id="PF00892"/>
    </source>
</evidence>
<dbReference type="InterPro" id="IPR000620">
    <property type="entry name" value="EamA_dom"/>
</dbReference>
<feature type="transmembrane region" description="Helical" evidence="2">
    <location>
        <begin position="232"/>
        <end position="252"/>
    </location>
</feature>
<protein>
    <submittedName>
        <fullName evidence="4">DMT family transporter</fullName>
    </submittedName>
</protein>
<reference evidence="5" key="1">
    <citation type="submission" date="2021-11" db="EMBL/GenBank/DDBJ databases">
        <title>Cultivation dependent microbiological survey of springs from the worlds oldest radium mine currently devoted to the extraction of radon-saturated water.</title>
        <authorList>
            <person name="Kapinusova G."/>
            <person name="Smrhova T."/>
            <person name="Strejcek M."/>
            <person name="Suman J."/>
            <person name="Jani K."/>
            <person name="Pajer P."/>
            <person name="Uhlik O."/>
        </authorList>
    </citation>
    <scope>NUCLEOTIDE SEQUENCE [LARGE SCALE GENOMIC DNA]</scope>
    <source>
        <strain evidence="5">J379</strain>
    </source>
</reference>
<feature type="transmembrane region" description="Helical" evidence="2">
    <location>
        <begin position="115"/>
        <end position="133"/>
    </location>
</feature>
<feature type="transmembrane region" description="Helical" evidence="2">
    <location>
        <begin position="6"/>
        <end position="23"/>
    </location>
</feature>
<feature type="domain" description="EamA" evidence="3">
    <location>
        <begin position="145"/>
        <end position="274"/>
    </location>
</feature>
<feature type="transmembrane region" description="Helical" evidence="2">
    <location>
        <begin position="145"/>
        <end position="166"/>
    </location>
</feature>
<sequence length="281" mass="26790">MLGMVLAVGASVAWGGSDFVAGLTSRRRPLLAVLVGSQVIGLLAVLVTLAVSTPGLPPGDAVAYALAAGLAEVAAFAALYRGLARGPMGIVAPIAALGGAVPLAVGLAVGEHPGVVPAAGLVIALGGVALVSTERERGAGPVLGGLLLAGGAAVGFGLFFVLMAAATEAGGATWAVAASRGGAVAVLLVAVVVMGGVRLERGDAAPLAAIGLLDIAANALFALALTAGVDPVVSAIGSLYPLTTVVLAQLVLDERLTPAQGVGVVTTLAGVAVVGLTGAGA</sequence>
<keyword evidence="5" id="KW-1185">Reference proteome</keyword>
<accession>A0ABY5PIB8</accession>
<feature type="transmembrane region" description="Helical" evidence="2">
    <location>
        <begin position="63"/>
        <end position="83"/>
    </location>
</feature>
<evidence type="ECO:0000256" key="1">
    <source>
        <dbReference type="ARBA" id="ARBA00007362"/>
    </source>
</evidence>
<dbReference type="EMBL" id="CP088295">
    <property type="protein sequence ID" value="UUY04424.1"/>
    <property type="molecule type" value="Genomic_DNA"/>
</dbReference>
<keyword evidence="2" id="KW-0812">Transmembrane</keyword>
<feature type="transmembrane region" description="Helical" evidence="2">
    <location>
        <begin position="172"/>
        <end position="197"/>
    </location>
</feature>
<feature type="transmembrane region" description="Helical" evidence="2">
    <location>
        <begin position="30"/>
        <end position="51"/>
    </location>
</feature>
<feature type="transmembrane region" description="Helical" evidence="2">
    <location>
        <begin position="90"/>
        <end position="109"/>
    </location>
</feature>
<dbReference type="SUPFAM" id="SSF103481">
    <property type="entry name" value="Multidrug resistance efflux transporter EmrE"/>
    <property type="match status" value="2"/>
</dbReference>
<feature type="transmembrane region" description="Helical" evidence="2">
    <location>
        <begin position="204"/>
        <end position="226"/>
    </location>
</feature>
<keyword evidence="2" id="KW-0472">Membrane</keyword>
<gene>
    <name evidence="4" type="ORF">LRS13_02510</name>
</gene>
<feature type="transmembrane region" description="Helical" evidence="2">
    <location>
        <begin position="259"/>
        <end position="279"/>
    </location>
</feature>
<organism evidence="4 5">
    <name type="scientific">Svornostia abyssi</name>
    <dbReference type="NCBI Taxonomy" id="2898438"/>
    <lineage>
        <taxon>Bacteria</taxon>
        <taxon>Bacillati</taxon>
        <taxon>Actinomycetota</taxon>
        <taxon>Thermoleophilia</taxon>
        <taxon>Solirubrobacterales</taxon>
        <taxon>Baekduiaceae</taxon>
        <taxon>Svornostia</taxon>
    </lineage>
</organism>
<dbReference type="InterPro" id="IPR037185">
    <property type="entry name" value="EmrE-like"/>
</dbReference>
<comment type="similarity">
    <text evidence="1">Belongs to the EamA transporter family.</text>
</comment>
<dbReference type="Pfam" id="PF00892">
    <property type="entry name" value="EamA"/>
    <property type="match status" value="2"/>
</dbReference>
<proteinExistence type="inferred from homology"/>